<evidence type="ECO:0000313" key="1">
    <source>
        <dbReference type="EnsemblMetazoa" id="OVOC4951.1"/>
    </source>
</evidence>
<reference evidence="2" key="1">
    <citation type="submission" date="2013-10" db="EMBL/GenBank/DDBJ databases">
        <title>Genome sequencing of Onchocerca volvulus.</title>
        <authorList>
            <person name="Cotton J."/>
            <person name="Tsai J."/>
            <person name="Stanley E."/>
            <person name="Tracey A."/>
            <person name="Holroyd N."/>
            <person name="Lustigman S."/>
            <person name="Berriman M."/>
        </authorList>
    </citation>
    <scope>NUCLEOTIDE SEQUENCE</scope>
</reference>
<protein>
    <submittedName>
        <fullName evidence="1">Uncharacterized protein</fullName>
    </submittedName>
</protein>
<dbReference type="EnsemblMetazoa" id="OVOC4951.1">
    <property type="protein sequence ID" value="OVOC4951.1"/>
    <property type="gene ID" value="WBGene00241760"/>
</dbReference>
<evidence type="ECO:0000313" key="2">
    <source>
        <dbReference type="Proteomes" id="UP000024404"/>
    </source>
</evidence>
<accession>A0A8R1XW49</accession>
<keyword evidence="2" id="KW-1185">Reference proteome</keyword>
<reference evidence="1" key="2">
    <citation type="submission" date="2022-06" db="UniProtKB">
        <authorList>
            <consortium name="EnsemblMetazoa"/>
        </authorList>
    </citation>
    <scope>IDENTIFICATION</scope>
</reference>
<sequence>MTVRLKTSHGRDLVGDIEKIQILNSPIHMKLRRKQLCSEMFTKAQVCEESAWNCLLMLPGIF</sequence>
<proteinExistence type="predicted"/>
<dbReference type="EMBL" id="CMVM020000146">
    <property type="status" value="NOT_ANNOTATED_CDS"/>
    <property type="molecule type" value="Genomic_DNA"/>
</dbReference>
<organism evidence="1 2">
    <name type="scientific">Onchocerca volvulus</name>
    <dbReference type="NCBI Taxonomy" id="6282"/>
    <lineage>
        <taxon>Eukaryota</taxon>
        <taxon>Metazoa</taxon>
        <taxon>Ecdysozoa</taxon>
        <taxon>Nematoda</taxon>
        <taxon>Chromadorea</taxon>
        <taxon>Rhabditida</taxon>
        <taxon>Spirurina</taxon>
        <taxon>Spiruromorpha</taxon>
        <taxon>Filarioidea</taxon>
        <taxon>Onchocercidae</taxon>
        <taxon>Onchocerca</taxon>
    </lineage>
</organism>
<dbReference type="Proteomes" id="UP000024404">
    <property type="component" value="Unassembled WGS sequence"/>
</dbReference>
<dbReference type="AlphaFoldDB" id="A0A8R1XW49"/>
<name>A0A8R1XW49_ONCVO</name>